<dbReference type="HOGENOM" id="CLU_832217_0_0_1"/>
<accession>R7TXT2</accession>
<protein>
    <submittedName>
        <fullName evidence="1 2">Uncharacterized protein</fullName>
    </submittedName>
</protein>
<proteinExistence type="predicted"/>
<sequence>MDRFEGFQCKVPEEYKRLIKQLKYLWKNLEIKTKEVHSKTNSIAKELVEALPPKRICWLIPDQLEGGNNPFDCDSRPETSIRKLLKRIFDLTEYPWYMFQRARASKRQRILRQQLKQSSKMGLDSQSMENKKRMCDSAKNGAEASKRQCTLRQQRKLASKVHVLRIAYYKLQRLKEHGGRPIPVLFNSLTANKLRCKLWDELRNVYWQNHGSLKAPWERYLSMEDRHPHYLTALQGIETDIAIMMISTKQSEFEHELKVFRIPPLKKGIAPNPHVSDRRLSSLHIFSRQTHHNDKAANNACDIFVLQFEMIKVIRSSGRANLQSICVFVCVLNS</sequence>
<dbReference type="EMBL" id="AMQN01010445">
    <property type="status" value="NOT_ANNOTATED_CDS"/>
    <property type="molecule type" value="Genomic_DNA"/>
</dbReference>
<reference evidence="3" key="1">
    <citation type="submission" date="2012-12" db="EMBL/GenBank/DDBJ databases">
        <authorList>
            <person name="Hellsten U."/>
            <person name="Grimwood J."/>
            <person name="Chapman J.A."/>
            <person name="Shapiro H."/>
            <person name="Aerts A."/>
            <person name="Otillar R.P."/>
            <person name="Terry A.Y."/>
            <person name="Boore J.L."/>
            <person name="Simakov O."/>
            <person name="Marletaz F."/>
            <person name="Cho S.-J."/>
            <person name="Edsinger-Gonzales E."/>
            <person name="Havlak P."/>
            <person name="Kuo D.-H."/>
            <person name="Larsson T."/>
            <person name="Lv J."/>
            <person name="Arendt D."/>
            <person name="Savage R."/>
            <person name="Osoegawa K."/>
            <person name="de Jong P."/>
            <person name="Lindberg D.R."/>
            <person name="Seaver E.C."/>
            <person name="Weisblat D.A."/>
            <person name="Putnam N.H."/>
            <person name="Grigoriev I.V."/>
            <person name="Rokhsar D.S."/>
        </authorList>
    </citation>
    <scope>NUCLEOTIDE SEQUENCE</scope>
    <source>
        <strain evidence="3">I ESC-2004</strain>
    </source>
</reference>
<dbReference type="EnsemblMetazoa" id="CapteT205749">
    <property type="protein sequence ID" value="CapteP205749"/>
    <property type="gene ID" value="CapteG205749"/>
</dbReference>
<keyword evidence="3" id="KW-1185">Reference proteome</keyword>
<dbReference type="EMBL" id="KB307841">
    <property type="protein sequence ID" value="ELT98544.1"/>
    <property type="molecule type" value="Genomic_DNA"/>
</dbReference>
<reference evidence="1 3" key="2">
    <citation type="journal article" date="2013" name="Nature">
        <title>Insights into bilaterian evolution from three spiralian genomes.</title>
        <authorList>
            <person name="Simakov O."/>
            <person name="Marletaz F."/>
            <person name="Cho S.J."/>
            <person name="Edsinger-Gonzales E."/>
            <person name="Havlak P."/>
            <person name="Hellsten U."/>
            <person name="Kuo D.H."/>
            <person name="Larsson T."/>
            <person name="Lv J."/>
            <person name="Arendt D."/>
            <person name="Savage R."/>
            <person name="Osoegawa K."/>
            <person name="de Jong P."/>
            <person name="Grimwood J."/>
            <person name="Chapman J.A."/>
            <person name="Shapiro H."/>
            <person name="Aerts A."/>
            <person name="Otillar R.P."/>
            <person name="Terry A.Y."/>
            <person name="Boore J.L."/>
            <person name="Grigoriev I.V."/>
            <person name="Lindberg D.R."/>
            <person name="Seaver E.C."/>
            <person name="Weisblat D.A."/>
            <person name="Putnam N.H."/>
            <person name="Rokhsar D.S."/>
        </authorList>
    </citation>
    <scope>NUCLEOTIDE SEQUENCE</scope>
    <source>
        <strain evidence="1 3">I ESC-2004</strain>
    </source>
</reference>
<name>R7TXT2_CAPTE</name>
<evidence type="ECO:0000313" key="2">
    <source>
        <dbReference type="EnsemblMetazoa" id="CapteP205749"/>
    </source>
</evidence>
<dbReference type="Proteomes" id="UP000014760">
    <property type="component" value="Unassembled WGS sequence"/>
</dbReference>
<gene>
    <name evidence="1" type="ORF">CAPTEDRAFT_205749</name>
</gene>
<evidence type="ECO:0000313" key="3">
    <source>
        <dbReference type="Proteomes" id="UP000014760"/>
    </source>
</evidence>
<reference evidence="2" key="3">
    <citation type="submission" date="2015-06" db="UniProtKB">
        <authorList>
            <consortium name="EnsemblMetazoa"/>
        </authorList>
    </citation>
    <scope>IDENTIFICATION</scope>
</reference>
<dbReference type="AlphaFoldDB" id="R7TXT2"/>
<organism evidence="1">
    <name type="scientific">Capitella teleta</name>
    <name type="common">Polychaete worm</name>
    <dbReference type="NCBI Taxonomy" id="283909"/>
    <lineage>
        <taxon>Eukaryota</taxon>
        <taxon>Metazoa</taxon>
        <taxon>Spiralia</taxon>
        <taxon>Lophotrochozoa</taxon>
        <taxon>Annelida</taxon>
        <taxon>Polychaeta</taxon>
        <taxon>Sedentaria</taxon>
        <taxon>Scolecida</taxon>
        <taxon>Capitellidae</taxon>
        <taxon>Capitella</taxon>
    </lineage>
</organism>
<evidence type="ECO:0000313" key="1">
    <source>
        <dbReference type="EMBL" id="ELT98544.1"/>
    </source>
</evidence>